<gene>
    <name evidence="3" type="primary">bchO</name>
    <name evidence="3" type="ORF">ABEG18_22930</name>
</gene>
<dbReference type="Gene3D" id="3.40.50.1820">
    <property type="entry name" value="alpha/beta hydrolase"/>
    <property type="match status" value="1"/>
</dbReference>
<dbReference type="Pfam" id="PF12697">
    <property type="entry name" value="Abhydrolase_6"/>
    <property type="match status" value="1"/>
</dbReference>
<dbReference type="PANTHER" id="PTHR46438">
    <property type="entry name" value="ALPHA/BETA-HYDROLASES SUPERFAMILY PROTEIN"/>
    <property type="match status" value="1"/>
</dbReference>
<feature type="domain" description="AB hydrolase-1" evidence="2">
    <location>
        <begin position="48"/>
        <end position="287"/>
    </location>
</feature>
<dbReference type="InterPro" id="IPR017497">
    <property type="entry name" value="BchO"/>
</dbReference>
<reference evidence="3" key="1">
    <citation type="submission" date="2024-05" db="EMBL/GenBank/DDBJ databases">
        <authorList>
            <person name="Kim S."/>
            <person name="Heo J."/>
            <person name="Choi H."/>
            <person name="Choi Y."/>
            <person name="Kwon S.-W."/>
            <person name="Kim Y."/>
        </authorList>
    </citation>
    <scope>NUCLEOTIDE SEQUENCE</scope>
    <source>
        <strain evidence="3">KACC 23698</strain>
    </source>
</reference>
<sequence>MGYAVAIDPDRPDWERDGRDWPNREASRFVRAGGLRWHVQVMGEGPPLLLLHGTGAATHSWRSLAPLLAERFTVVAPDLPGHGFTSPFPRGRPSLTGMARAVADLLAELELAPQVAVGHSAGAAIEIRMTLDGAIAPALLVGLNGALLPFGGIAGQLFPPMAKVLFLNPLAPRLFSWAADRGQVERLLRNTGSKIDERGLELYGRLFRTPGHVAGALGMMANWDLESFERDLGRLATPTLLLVGGNDQAVLPDVSFQVRDRLADSTVKVLRGLGHLAHEEDPAQVAALILERAAGLAPPTLDDDHAA</sequence>
<evidence type="ECO:0000256" key="1">
    <source>
        <dbReference type="SAM" id="MobiDB-lite"/>
    </source>
</evidence>
<dbReference type="SUPFAM" id="SSF53474">
    <property type="entry name" value="alpha/beta-Hydrolases"/>
    <property type="match status" value="1"/>
</dbReference>
<proteinExistence type="predicted"/>
<dbReference type="PANTHER" id="PTHR46438:SF11">
    <property type="entry name" value="LIPASE-RELATED"/>
    <property type="match status" value="1"/>
</dbReference>
<feature type="region of interest" description="Disordered" evidence="1">
    <location>
        <begin position="1"/>
        <end position="21"/>
    </location>
</feature>
<organism evidence="3">
    <name type="scientific">Alsobacter sp. KACC 23698</name>
    <dbReference type="NCBI Taxonomy" id="3149229"/>
    <lineage>
        <taxon>Bacteria</taxon>
        <taxon>Pseudomonadati</taxon>
        <taxon>Pseudomonadota</taxon>
        <taxon>Alphaproteobacteria</taxon>
        <taxon>Hyphomicrobiales</taxon>
        <taxon>Alsobacteraceae</taxon>
        <taxon>Alsobacter</taxon>
    </lineage>
</organism>
<dbReference type="InterPro" id="IPR000073">
    <property type="entry name" value="AB_hydrolase_1"/>
</dbReference>
<name>A0AAU7JDS5_9HYPH</name>
<dbReference type="GO" id="GO:0016787">
    <property type="term" value="F:hydrolase activity"/>
    <property type="evidence" value="ECO:0007669"/>
    <property type="project" value="UniProtKB-KW"/>
</dbReference>
<dbReference type="PRINTS" id="PR00111">
    <property type="entry name" value="ABHYDROLASE"/>
</dbReference>
<evidence type="ECO:0000313" key="3">
    <source>
        <dbReference type="EMBL" id="XBO38521.1"/>
    </source>
</evidence>
<evidence type="ECO:0000259" key="2">
    <source>
        <dbReference type="Pfam" id="PF12697"/>
    </source>
</evidence>
<dbReference type="NCBIfam" id="TIGR03056">
    <property type="entry name" value="bchO_mg_che_rel"/>
    <property type="match status" value="1"/>
</dbReference>
<protein>
    <submittedName>
        <fullName evidence="3">Alpha/beta fold hydrolase BchO</fullName>
    </submittedName>
</protein>
<dbReference type="InterPro" id="IPR029058">
    <property type="entry name" value="AB_hydrolase_fold"/>
</dbReference>
<dbReference type="EMBL" id="CP157484">
    <property type="protein sequence ID" value="XBO38521.1"/>
    <property type="molecule type" value="Genomic_DNA"/>
</dbReference>
<keyword evidence="3" id="KW-0378">Hydrolase</keyword>
<dbReference type="AlphaFoldDB" id="A0AAU7JDS5"/>
<feature type="compositionally biased region" description="Basic and acidic residues" evidence="1">
    <location>
        <begin position="8"/>
        <end position="21"/>
    </location>
</feature>
<accession>A0AAU7JDS5</accession>